<evidence type="ECO:0000313" key="1">
    <source>
        <dbReference type="EMBL" id="KAF9654047.1"/>
    </source>
</evidence>
<name>A0ACB6ZWK1_THEGA</name>
<dbReference type="EMBL" id="MU117962">
    <property type="protein sequence ID" value="KAF9654047.1"/>
    <property type="molecule type" value="Genomic_DNA"/>
</dbReference>
<evidence type="ECO:0000313" key="2">
    <source>
        <dbReference type="Proteomes" id="UP000886501"/>
    </source>
</evidence>
<reference evidence="1" key="2">
    <citation type="journal article" date="2020" name="Nat. Commun.">
        <title>Large-scale genome sequencing of mycorrhizal fungi provides insights into the early evolution of symbiotic traits.</title>
        <authorList>
            <person name="Miyauchi S."/>
            <person name="Kiss E."/>
            <person name="Kuo A."/>
            <person name="Drula E."/>
            <person name="Kohler A."/>
            <person name="Sanchez-Garcia M."/>
            <person name="Morin E."/>
            <person name="Andreopoulos B."/>
            <person name="Barry K.W."/>
            <person name="Bonito G."/>
            <person name="Buee M."/>
            <person name="Carver A."/>
            <person name="Chen C."/>
            <person name="Cichocki N."/>
            <person name="Clum A."/>
            <person name="Culley D."/>
            <person name="Crous P.W."/>
            <person name="Fauchery L."/>
            <person name="Girlanda M."/>
            <person name="Hayes R.D."/>
            <person name="Keri Z."/>
            <person name="LaButti K."/>
            <person name="Lipzen A."/>
            <person name="Lombard V."/>
            <person name="Magnuson J."/>
            <person name="Maillard F."/>
            <person name="Murat C."/>
            <person name="Nolan M."/>
            <person name="Ohm R.A."/>
            <person name="Pangilinan J."/>
            <person name="Pereira M.F."/>
            <person name="Perotto S."/>
            <person name="Peter M."/>
            <person name="Pfister S."/>
            <person name="Riley R."/>
            <person name="Sitrit Y."/>
            <person name="Stielow J.B."/>
            <person name="Szollosi G."/>
            <person name="Zifcakova L."/>
            <person name="Stursova M."/>
            <person name="Spatafora J.W."/>
            <person name="Tedersoo L."/>
            <person name="Vaario L.M."/>
            <person name="Yamada A."/>
            <person name="Yan M."/>
            <person name="Wang P."/>
            <person name="Xu J."/>
            <person name="Bruns T."/>
            <person name="Baldrian P."/>
            <person name="Vilgalys R."/>
            <person name="Dunand C."/>
            <person name="Henrissat B."/>
            <person name="Grigoriev I.V."/>
            <person name="Hibbett D."/>
            <person name="Nagy L.G."/>
            <person name="Martin F.M."/>
        </authorList>
    </citation>
    <scope>NUCLEOTIDE SEQUENCE</scope>
    <source>
        <strain evidence="1">P2</strain>
    </source>
</reference>
<gene>
    <name evidence="1" type="ORF">BDM02DRAFT_3182457</name>
</gene>
<keyword evidence="2" id="KW-1185">Reference proteome</keyword>
<accession>A0ACB6ZWK1</accession>
<organism evidence="1 2">
    <name type="scientific">Thelephora ganbajun</name>
    <name type="common">Ganba fungus</name>
    <dbReference type="NCBI Taxonomy" id="370292"/>
    <lineage>
        <taxon>Eukaryota</taxon>
        <taxon>Fungi</taxon>
        <taxon>Dikarya</taxon>
        <taxon>Basidiomycota</taxon>
        <taxon>Agaricomycotina</taxon>
        <taxon>Agaricomycetes</taxon>
        <taxon>Thelephorales</taxon>
        <taxon>Thelephoraceae</taxon>
        <taxon>Thelephora</taxon>
    </lineage>
</organism>
<sequence length="514" mass="57977">MVAESADQLLPPPTPMQPLPLLDFPIDVLFLILYELSVDDLLSLASTCKTLYTISNDRCVWLEQLECIRTRMPFLHKDRPNLLHASTDALRRESILQTRLDRLWCRHDSPPGQIIEVIVEEAVNFFTVFPGGQWLVIILEDGRLCLRELCEPDQVPKSITVKLGASVREVMHNFWASRAVDGSAILALSQYATSHSVMHFYRISPAEMSISYLGNKHLPKCRWASPIRNYPTSENLLACLHLGSEPGAMALTLLVIPDPLNSPEGFRCEEVATIGLGKFENHTPFGVEDELFSICVPYTHILVVTHGSTSIKIFNIPPLETLPTSQAKKLNVASAPVIWEWHTPYIFSRNFEPTILMPHTPCQLVLPGEKSARNFHLVAEDTLTLHLIEFAVSRSTKPGTKVETVIHHRMHTTERDVVEGNTYLALRSHRGAWLTKGNHDLTFSTLTFQDYSKDYLAGKNRDYPLPLGSFGINYDMFEPHLVDWDYDEVSGRFCLLVQGDDGDWAVLLVDRLGA</sequence>
<comment type="caution">
    <text evidence="1">The sequence shown here is derived from an EMBL/GenBank/DDBJ whole genome shotgun (WGS) entry which is preliminary data.</text>
</comment>
<proteinExistence type="predicted"/>
<protein>
    <submittedName>
        <fullName evidence="1">Uncharacterized protein</fullName>
    </submittedName>
</protein>
<reference evidence="1" key="1">
    <citation type="submission" date="2019-10" db="EMBL/GenBank/DDBJ databases">
        <authorList>
            <consortium name="DOE Joint Genome Institute"/>
            <person name="Kuo A."/>
            <person name="Miyauchi S."/>
            <person name="Kiss E."/>
            <person name="Drula E."/>
            <person name="Kohler A."/>
            <person name="Sanchez-Garcia M."/>
            <person name="Andreopoulos B."/>
            <person name="Barry K.W."/>
            <person name="Bonito G."/>
            <person name="Buee M."/>
            <person name="Carver A."/>
            <person name="Chen C."/>
            <person name="Cichocki N."/>
            <person name="Clum A."/>
            <person name="Culley D."/>
            <person name="Crous P.W."/>
            <person name="Fauchery L."/>
            <person name="Girlanda M."/>
            <person name="Hayes R."/>
            <person name="Keri Z."/>
            <person name="Labutti K."/>
            <person name="Lipzen A."/>
            <person name="Lombard V."/>
            <person name="Magnuson J."/>
            <person name="Maillard F."/>
            <person name="Morin E."/>
            <person name="Murat C."/>
            <person name="Nolan M."/>
            <person name="Ohm R."/>
            <person name="Pangilinan J."/>
            <person name="Pereira M."/>
            <person name="Perotto S."/>
            <person name="Peter M."/>
            <person name="Riley R."/>
            <person name="Sitrit Y."/>
            <person name="Stielow B."/>
            <person name="Szollosi G."/>
            <person name="Zifcakova L."/>
            <person name="Stursova M."/>
            <person name="Spatafora J.W."/>
            <person name="Tedersoo L."/>
            <person name="Vaario L.-M."/>
            <person name="Yamada A."/>
            <person name="Yan M."/>
            <person name="Wang P."/>
            <person name="Xu J."/>
            <person name="Bruns T."/>
            <person name="Baldrian P."/>
            <person name="Vilgalys R."/>
            <person name="Henrissat B."/>
            <person name="Grigoriev I.V."/>
            <person name="Hibbett D."/>
            <person name="Nagy L.G."/>
            <person name="Martin F.M."/>
        </authorList>
    </citation>
    <scope>NUCLEOTIDE SEQUENCE</scope>
    <source>
        <strain evidence="1">P2</strain>
    </source>
</reference>
<dbReference type="Proteomes" id="UP000886501">
    <property type="component" value="Unassembled WGS sequence"/>
</dbReference>